<gene>
    <name evidence="2" type="ORF">EDC17_1002168</name>
</gene>
<dbReference type="InterPro" id="IPR050834">
    <property type="entry name" value="Glycosyltransf_2"/>
</dbReference>
<organism evidence="2 3">
    <name type="scientific">Sphingobacterium alimentarium</name>
    <dbReference type="NCBI Taxonomy" id="797292"/>
    <lineage>
        <taxon>Bacteria</taxon>
        <taxon>Pseudomonadati</taxon>
        <taxon>Bacteroidota</taxon>
        <taxon>Sphingobacteriia</taxon>
        <taxon>Sphingobacteriales</taxon>
        <taxon>Sphingobacteriaceae</taxon>
        <taxon>Sphingobacterium</taxon>
    </lineage>
</organism>
<evidence type="ECO:0000259" key="1">
    <source>
        <dbReference type="Pfam" id="PF00535"/>
    </source>
</evidence>
<dbReference type="Proteomes" id="UP000295197">
    <property type="component" value="Unassembled WGS sequence"/>
</dbReference>
<dbReference type="RefSeq" id="WP_132776289.1">
    <property type="nucleotide sequence ID" value="NZ_SMBZ01000002.1"/>
</dbReference>
<sequence length="270" mass="31207">MKIALLISTYNRPEALDLCLISILNQVIIPHEVLIADDGSDDRTKLLIESYSQNSSLPLIHIWHEDSGFELAKIRNKAIAVSKSDYIVQIDGDLILHPYFIKDHIDFAKPNSFVRASRIYLDPDLTQLKISNRDVRVNLFDKGVSNTTSALRIPFLRSFFEYNYKIKGNERWEIHGCNMAFWRKDAIQVNGYNEDFVGWGPEDKEFVARLLNLGLKKRFLKFGGIVFHLWHQINNKANLSQNEAVFEEAKLSKKSYCENGIDKYLNLQLI</sequence>
<evidence type="ECO:0000313" key="3">
    <source>
        <dbReference type="Proteomes" id="UP000295197"/>
    </source>
</evidence>
<dbReference type="PANTHER" id="PTHR43685">
    <property type="entry name" value="GLYCOSYLTRANSFERASE"/>
    <property type="match status" value="1"/>
</dbReference>
<dbReference type="PANTHER" id="PTHR43685:SF2">
    <property type="entry name" value="GLYCOSYLTRANSFERASE 2-LIKE DOMAIN-CONTAINING PROTEIN"/>
    <property type="match status" value="1"/>
</dbReference>
<dbReference type="Pfam" id="PF00535">
    <property type="entry name" value="Glycos_transf_2"/>
    <property type="match status" value="1"/>
</dbReference>
<comment type="caution">
    <text evidence="2">The sequence shown here is derived from an EMBL/GenBank/DDBJ whole genome shotgun (WGS) entry which is preliminary data.</text>
</comment>
<dbReference type="EMBL" id="SMBZ01000002">
    <property type="protein sequence ID" value="TCV20455.1"/>
    <property type="molecule type" value="Genomic_DNA"/>
</dbReference>
<proteinExistence type="predicted"/>
<dbReference type="CDD" id="cd06420">
    <property type="entry name" value="GT2_Chondriotin_Pol_N"/>
    <property type="match status" value="1"/>
</dbReference>
<dbReference type="SUPFAM" id="SSF53448">
    <property type="entry name" value="Nucleotide-diphospho-sugar transferases"/>
    <property type="match status" value="1"/>
</dbReference>
<name>A0A4R3W1Y6_9SPHI</name>
<dbReference type="AlphaFoldDB" id="A0A4R3W1Y6"/>
<accession>A0A4R3W1Y6</accession>
<reference evidence="2 3" key="1">
    <citation type="submission" date="2019-03" db="EMBL/GenBank/DDBJ databases">
        <title>Genomic Encyclopedia of Type Strains, Phase IV (KMG-IV): sequencing the most valuable type-strain genomes for metagenomic binning, comparative biology and taxonomic classification.</title>
        <authorList>
            <person name="Goeker M."/>
        </authorList>
    </citation>
    <scope>NUCLEOTIDE SEQUENCE [LARGE SCALE GENOMIC DNA]</scope>
    <source>
        <strain evidence="2 3">DSM 22362</strain>
    </source>
</reference>
<feature type="domain" description="Glycosyltransferase 2-like" evidence="1">
    <location>
        <begin position="6"/>
        <end position="184"/>
    </location>
</feature>
<protein>
    <recommendedName>
        <fullName evidence="1">Glycosyltransferase 2-like domain-containing protein</fullName>
    </recommendedName>
</protein>
<evidence type="ECO:0000313" key="2">
    <source>
        <dbReference type="EMBL" id="TCV20455.1"/>
    </source>
</evidence>
<dbReference type="InterPro" id="IPR029044">
    <property type="entry name" value="Nucleotide-diphossugar_trans"/>
</dbReference>
<dbReference type="Gene3D" id="3.90.550.10">
    <property type="entry name" value="Spore Coat Polysaccharide Biosynthesis Protein SpsA, Chain A"/>
    <property type="match status" value="1"/>
</dbReference>
<keyword evidence="3" id="KW-1185">Reference proteome</keyword>
<dbReference type="InterPro" id="IPR001173">
    <property type="entry name" value="Glyco_trans_2-like"/>
</dbReference>
<dbReference type="OrthoDB" id="9801954at2"/>